<keyword evidence="3 8" id="KW-0136">Cellulose degradation</keyword>
<keyword evidence="2 8" id="KW-0964">Secreted</keyword>
<feature type="domain" description="Auxiliary Activity family 9 catalytic" evidence="10">
    <location>
        <begin position="20"/>
        <end position="232"/>
    </location>
</feature>
<keyword evidence="11" id="KW-0378">Hydrolase</keyword>
<protein>
    <recommendedName>
        <fullName evidence="8">AA9 family lytic polysaccharide monooxygenase</fullName>
        <ecNumber evidence="8">1.14.99.56</ecNumber>
    </recommendedName>
    <alternativeName>
        <fullName evidence="8">Endo-beta-1,4-glucanase</fullName>
    </alternativeName>
    <alternativeName>
        <fullName evidence="8">Glycosyl hydrolase 61 family protein</fullName>
    </alternativeName>
</protein>
<evidence type="ECO:0000313" key="11">
    <source>
        <dbReference type="EMBL" id="KDQ08631.1"/>
    </source>
</evidence>
<dbReference type="InParanoid" id="A0A067MAJ4"/>
<dbReference type="GO" id="GO:0005576">
    <property type="term" value="C:extracellular region"/>
    <property type="evidence" value="ECO:0007669"/>
    <property type="project" value="UniProtKB-SubCell"/>
</dbReference>
<dbReference type="PANTHER" id="PTHR33353:SF17">
    <property type="entry name" value="ENDO-BETA-1,4-GLUCANASE D"/>
    <property type="match status" value="1"/>
</dbReference>
<sequence length="241" mass="24967">MVAFSKVGFALAFSTLALGHSTFQRLWVNDVAQGINYGIRKPPNNNPVQDVSSTNVRCNVNGGSGSGVATVPVKAGDKLGFEWRNGPLTNGPCGNVIDPQHKGPLIVYMSKVNSAATADGSAGWFKIYQDGLRDNGAIWGVDDLTATGDCIGRFNATIPKAIANGDYLVRAEIIALHSASSTGGAQLYMGCAQVNVSGGSGGSPPTVNFPGAYKASDPGLLINIYSPKPTSYTVPGPSVYA</sequence>
<evidence type="ECO:0000256" key="1">
    <source>
        <dbReference type="ARBA" id="ARBA00004613"/>
    </source>
</evidence>
<gene>
    <name evidence="11" type="ORF">BOTBODRAFT_37781</name>
</gene>
<accession>A0A067MAJ4</accession>
<comment type="domain">
    <text evidence="8">Has a modular structure: an endo-beta-1,4-glucanase catalytic module at the N-terminus, a linker rich in serines and threonines, and a C-terminal carbohydrate-binding module (CBM).</text>
</comment>
<dbReference type="AlphaFoldDB" id="A0A067MAJ4"/>
<evidence type="ECO:0000256" key="7">
    <source>
        <dbReference type="ARBA" id="ARBA00044502"/>
    </source>
</evidence>
<comment type="similarity">
    <text evidence="7">Belongs to the polysaccharide monooxygenase AA9 family.</text>
</comment>
<dbReference type="STRING" id="930990.A0A067MAJ4"/>
<evidence type="ECO:0000256" key="6">
    <source>
        <dbReference type="ARBA" id="ARBA00023326"/>
    </source>
</evidence>
<evidence type="ECO:0000313" key="12">
    <source>
        <dbReference type="Proteomes" id="UP000027195"/>
    </source>
</evidence>
<dbReference type="InterPro" id="IPR049892">
    <property type="entry name" value="AA9"/>
</dbReference>
<feature type="chain" id="PRO_5001645408" description="AA9 family lytic polysaccharide monooxygenase" evidence="9">
    <location>
        <begin position="20"/>
        <end position="241"/>
    </location>
</feature>
<keyword evidence="6 8" id="KW-0624">Polysaccharide degradation</keyword>
<dbReference type="PANTHER" id="PTHR33353">
    <property type="entry name" value="PUTATIVE (AFU_ORTHOLOGUE AFUA_1G12560)-RELATED"/>
    <property type="match status" value="1"/>
</dbReference>
<dbReference type="OrthoDB" id="2525337at2759"/>
<feature type="signal peptide" evidence="9">
    <location>
        <begin position="1"/>
        <end position="19"/>
    </location>
</feature>
<dbReference type="Pfam" id="PF03443">
    <property type="entry name" value="AA9"/>
    <property type="match status" value="1"/>
</dbReference>
<reference evidence="12" key="1">
    <citation type="journal article" date="2014" name="Proc. Natl. Acad. Sci. U.S.A.">
        <title>Extensive sampling of basidiomycete genomes demonstrates inadequacy of the white-rot/brown-rot paradigm for wood decay fungi.</title>
        <authorList>
            <person name="Riley R."/>
            <person name="Salamov A.A."/>
            <person name="Brown D.W."/>
            <person name="Nagy L.G."/>
            <person name="Floudas D."/>
            <person name="Held B.W."/>
            <person name="Levasseur A."/>
            <person name="Lombard V."/>
            <person name="Morin E."/>
            <person name="Otillar R."/>
            <person name="Lindquist E.A."/>
            <person name="Sun H."/>
            <person name="LaButti K.M."/>
            <person name="Schmutz J."/>
            <person name="Jabbour D."/>
            <person name="Luo H."/>
            <person name="Baker S.E."/>
            <person name="Pisabarro A.G."/>
            <person name="Walton J.D."/>
            <person name="Blanchette R.A."/>
            <person name="Henrissat B."/>
            <person name="Martin F."/>
            <person name="Cullen D."/>
            <person name="Hibbett D.S."/>
            <person name="Grigoriev I.V."/>
        </authorList>
    </citation>
    <scope>NUCLEOTIDE SEQUENCE [LARGE SCALE GENOMIC DNA]</scope>
    <source>
        <strain evidence="12">FD-172 SS1</strain>
    </source>
</reference>
<dbReference type="GO" id="GO:0030248">
    <property type="term" value="F:cellulose binding"/>
    <property type="evidence" value="ECO:0007669"/>
    <property type="project" value="UniProtKB-UniRule"/>
</dbReference>
<evidence type="ECO:0000256" key="2">
    <source>
        <dbReference type="ARBA" id="ARBA00022525"/>
    </source>
</evidence>
<name>A0A067MAJ4_BOTB1</name>
<evidence type="ECO:0000259" key="10">
    <source>
        <dbReference type="Pfam" id="PF03443"/>
    </source>
</evidence>
<evidence type="ECO:0000256" key="3">
    <source>
        <dbReference type="ARBA" id="ARBA00023001"/>
    </source>
</evidence>
<dbReference type="EMBL" id="KL198088">
    <property type="protein sequence ID" value="KDQ08631.1"/>
    <property type="molecule type" value="Genomic_DNA"/>
</dbReference>
<comment type="catalytic activity">
    <reaction evidence="8">
        <text>[(1-&gt;4)-beta-D-glucosyl]n+m + reduced acceptor + O2 = 4-dehydro-beta-D-glucosyl-[(1-&gt;4)-beta-D-glucosyl]n-1 + [(1-&gt;4)-beta-D-glucosyl]m + acceptor + H2O.</text>
        <dbReference type="EC" id="1.14.99.56"/>
    </reaction>
</comment>
<keyword evidence="9" id="KW-0732">Signal</keyword>
<evidence type="ECO:0000256" key="5">
    <source>
        <dbReference type="ARBA" id="ARBA00023277"/>
    </source>
</evidence>
<dbReference type="GO" id="GO:0008810">
    <property type="term" value="F:cellulase activity"/>
    <property type="evidence" value="ECO:0007669"/>
    <property type="project" value="UniProtKB-UniRule"/>
</dbReference>
<dbReference type="HOGENOM" id="CLU_031730_0_2_1"/>
<comment type="function">
    <text evidence="8">Lytic polysaccharide monooxygenase (LMPO) that depolymerizes crystalline and amorphous polysaccharides via the oxidation of scissile alpha- or beta-(1-4)-glycosidic bonds, yielding C1 and/or C4 oxidation products. Catalysis by LPMOs requires the reduction of the active-site copper from Cu(II) to Cu(I) by a reducing agent and H(2)O(2) or O(2) as a cosubstrate.</text>
</comment>
<keyword evidence="5 8" id="KW-0119">Carbohydrate metabolism</keyword>
<dbReference type="InterPro" id="IPR005103">
    <property type="entry name" value="AA9_LPMO"/>
</dbReference>
<dbReference type="Gene3D" id="2.70.50.70">
    <property type="match status" value="1"/>
</dbReference>
<evidence type="ECO:0000256" key="8">
    <source>
        <dbReference type="RuleBase" id="RU368122"/>
    </source>
</evidence>
<proteinExistence type="inferred from homology"/>
<dbReference type="EC" id="1.14.99.56" evidence="8"/>
<dbReference type="GO" id="GO:0030245">
    <property type="term" value="P:cellulose catabolic process"/>
    <property type="evidence" value="ECO:0007669"/>
    <property type="project" value="UniProtKB-UniRule"/>
</dbReference>
<dbReference type="CDD" id="cd21175">
    <property type="entry name" value="LPMO_AA9"/>
    <property type="match status" value="1"/>
</dbReference>
<comment type="subcellular location">
    <subcellularLocation>
        <location evidence="1 8">Secreted</location>
    </subcellularLocation>
</comment>
<keyword evidence="12" id="KW-1185">Reference proteome</keyword>
<dbReference type="Proteomes" id="UP000027195">
    <property type="component" value="Unassembled WGS sequence"/>
</dbReference>
<keyword evidence="4 8" id="KW-1015">Disulfide bond</keyword>
<evidence type="ECO:0000256" key="9">
    <source>
        <dbReference type="SAM" id="SignalP"/>
    </source>
</evidence>
<evidence type="ECO:0000256" key="4">
    <source>
        <dbReference type="ARBA" id="ARBA00023157"/>
    </source>
</evidence>
<organism evidence="11 12">
    <name type="scientific">Botryobasidium botryosum (strain FD-172 SS1)</name>
    <dbReference type="NCBI Taxonomy" id="930990"/>
    <lineage>
        <taxon>Eukaryota</taxon>
        <taxon>Fungi</taxon>
        <taxon>Dikarya</taxon>
        <taxon>Basidiomycota</taxon>
        <taxon>Agaricomycotina</taxon>
        <taxon>Agaricomycetes</taxon>
        <taxon>Cantharellales</taxon>
        <taxon>Botryobasidiaceae</taxon>
        <taxon>Botryobasidium</taxon>
    </lineage>
</organism>